<name>A0A839HIQ0_9BURK</name>
<evidence type="ECO:0000313" key="9">
    <source>
        <dbReference type="Proteomes" id="UP000586093"/>
    </source>
</evidence>
<dbReference type="GO" id="GO:0009306">
    <property type="term" value="P:protein secretion"/>
    <property type="evidence" value="ECO:0007669"/>
    <property type="project" value="InterPro"/>
</dbReference>
<reference evidence="8 9" key="1">
    <citation type="submission" date="2020-08" db="EMBL/GenBank/DDBJ databases">
        <title>Aquariorum lacteus gen. nov., sp. nov., a new member of the family Comamonadaceae, isolated from freshwater aquarium.</title>
        <authorList>
            <person name="Chun S.-J."/>
        </authorList>
    </citation>
    <scope>NUCLEOTIDE SEQUENCE [LARGE SCALE GENOMIC DNA]</scope>
    <source>
        <strain evidence="8 9">SJAQ100</strain>
    </source>
</reference>
<evidence type="ECO:0000256" key="1">
    <source>
        <dbReference type="ARBA" id="ARBA00004167"/>
    </source>
</evidence>
<feature type="transmembrane region" description="Helical" evidence="6">
    <location>
        <begin position="40"/>
        <end position="61"/>
    </location>
</feature>
<feature type="region of interest" description="Disordered" evidence="5">
    <location>
        <begin position="1"/>
        <end position="32"/>
    </location>
</feature>
<dbReference type="GO" id="GO:0005886">
    <property type="term" value="C:plasma membrane"/>
    <property type="evidence" value="ECO:0007669"/>
    <property type="project" value="InterPro"/>
</dbReference>
<accession>A0A839HIQ0</accession>
<feature type="region of interest" description="Disordered" evidence="5">
    <location>
        <begin position="466"/>
        <end position="495"/>
    </location>
</feature>
<gene>
    <name evidence="8" type="ORF">H4F90_01785</name>
</gene>
<dbReference type="Proteomes" id="UP000586093">
    <property type="component" value="Unassembled WGS sequence"/>
</dbReference>
<dbReference type="EMBL" id="JACIVI010000001">
    <property type="protein sequence ID" value="MBB1160712.1"/>
    <property type="molecule type" value="Genomic_DNA"/>
</dbReference>
<comment type="caution">
    <text evidence="8">The sequence shown here is derived from an EMBL/GenBank/DDBJ whole genome shotgun (WGS) entry which is preliminary data.</text>
</comment>
<protein>
    <submittedName>
        <fullName evidence="8">Translocation/assembly module TamB domain-containing protein</fullName>
    </submittedName>
</protein>
<dbReference type="GO" id="GO:0097347">
    <property type="term" value="C:TAM protein secretion complex"/>
    <property type="evidence" value="ECO:0007669"/>
    <property type="project" value="TreeGrafter"/>
</dbReference>
<evidence type="ECO:0000256" key="3">
    <source>
        <dbReference type="ARBA" id="ARBA00022989"/>
    </source>
</evidence>
<comment type="subcellular location">
    <subcellularLocation>
        <location evidence="1">Membrane</location>
        <topology evidence="1">Single-pass membrane protein</topology>
    </subcellularLocation>
</comment>
<feature type="compositionally biased region" description="Low complexity" evidence="5">
    <location>
        <begin position="710"/>
        <end position="723"/>
    </location>
</feature>
<feature type="domain" description="Translocation and assembly module TamB C-terminal" evidence="7">
    <location>
        <begin position="1141"/>
        <end position="1472"/>
    </location>
</feature>
<evidence type="ECO:0000256" key="6">
    <source>
        <dbReference type="SAM" id="Phobius"/>
    </source>
</evidence>
<feature type="region of interest" description="Disordered" evidence="5">
    <location>
        <begin position="710"/>
        <end position="744"/>
    </location>
</feature>
<evidence type="ECO:0000313" key="8">
    <source>
        <dbReference type="EMBL" id="MBB1160712.1"/>
    </source>
</evidence>
<keyword evidence="9" id="KW-1185">Reference proteome</keyword>
<dbReference type="RefSeq" id="WP_182660909.1">
    <property type="nucleotide sequence ID" value="NZ_JACIVI010000001.1"/>
</dbReference>
<evidence type="ECO:0000256" key="4">
    <source>
        <dbReference type="ARBA" id="ARBA00023136"/>
    </source>
</evidence>
<sequence>MAPLPPPGPDGLPPSGPPSAPPPAAPRPTPARRGLGPWGLGLPLVLALVLAAALAAALGLWRALHSEAGTRQILGWAQAGLPGLEIAQPRGPLLGPGPFRLARLQLEAGRWRVQIERLELAGLRLAPGGPGPAWLAVQLEHLQAGRFALQALAPAAPDEPPRPPLQSLELPLSLALARLQLDRIELPGLPAPLEALRLEGLKLGPEHRIEHLRARWRGLQVDGHLRLGAAAPLPLQAELRLAAAPAPAAAASAPASPTLLPPALQGLQAALQVDGPLAAPQARLGLRLADQAVQAQARLAPFAARPLDGLDATLERLDLAPLAALFGAQAPQTALSGTVQLDLREQATQRLQLALRNPAADRWDLGRLPLAQLDARLHGAGRAWTVESAELRFAGRPAEAAARAPAAEAGRLRLEGRFAWPETGLPQLDLRLTLDSLQLAALDRRAPPLRLAGPLSLQHALTDPSEAAGMAGRPAASAPQPAPVTPGASATPPRVSPAAVAWGPLLIEARLQGQVSGAGRERLPAALREAPVRMQLRLGARPGEITLHTLRAEAGGSRLEAEARLHGALAGGAAAQASRSSGRLTLAAFDPRLWLPGPPEAAWRRGRHALNGAADWALDAAAGAAPADPAAWRGRLQARLGDSQLASLPLSLALDLKVEPLAELAARLALAGNQLALDGRWPLPGATVDTEAAGLTLRLDAPALTALAPLGPGPAAQAPAGRLSGQMSFDRPQPGPRPWPGRSQGSLQAEGLRLVGLALAQLQARWDLQGLPGSPQAVAEARLDSLLSLSGLSLPALRVDSARFALQGRLAEHRAELAARLRPAASPAAEGAAPAEPVGPVQLDAVLAGRWTAAAEAGGRWLGQLAQLKLQPVAVPEAPPPRIAGPWLAAEGLQLQLDHGPDGWQARLAPGRLSLAGQALRWQQAEAAQAAGGGPPQIALEAALDALDVPALLARLQPEVGWGGDLRIGARVSLQTRGGIRLKAAVERQGGDLQISEFGLTERLQLQALRLAAEAEGGEWRFTQEIAGAGLGRIDGEQRLHLRDPAAWPGPQDKVYGALRLAVDSLAGWAAWVPPGWRLGGRLEAGLAISGALGGPELNGQLSGRELSLRQALEGVALREGSVDLSFDGRSGTLSRLRFAAGEGEIVATGDAIFGAAPEATVRLQARRAQLLGRVDRRLVVGGEAELRLDPQRLRLRGQLAAEDGLFDIRQAGAPKLGDDVRVIRRGAPPVAAARGPGRAMELDLRLSLGPRVLLRGRGIDTRLVGELRLSAPRGLLAAQGEIRTERGSYEAYGQKLSISRGVVSFAGDLANPRLDIEAVRAISDSTVGVRVGGSAQAPRVKLFSDPELPDTDKLALLVTGRRYDSLAGSETLLLQRAAVALLSGEGGSEFNLARSLRLDEFAVRQDETGTVRDTVVTVGKQLSERLYLGYERGLAAAAGRLQLIYRVAQRFTLRAQGGTDSALDLIWAWNWN</sequence>
<evidence type="ECO:0000256" key="2">
    <source>
        <dbReference type="ARBA" id="ARBA00022692"/>
    </source>
</evidence>
<feature type="compositionally biased region" description="Low complexity" evidence="5">
    <location>
        <begin position="467"/>
        <end position="479"/>
    </location>
</feature>
<keyword evidence="2 6" id="KW-0812">Transmembrane</keyword>
<keyword evidence="4 6" id="KW-0472">Membrane</keyword>
<evidence type="ECO:0000259" key="7">
    <source>
        <dbReference type="Pfam" id="PF04357"/>
    </source>
</evidence>
<feature type="compositionally biased region" description="Pro residues" evidence="5">
    <location>
        <begin position="1"/>
        <end position="29"/>
    </location>
</feature>
<keyword evidence="3 6" id="KW-1133">Transmembrane helix</keyword>
<evidence type="ECO:0000256" key="5">
    <source>
        <dbReference type="SAM" id="MobiDB-lite"/>
    </source>
</evidence>
<dbReference type="InterPro" id="IPR007452">
    <property type="entry name" value="TamB_C"/>
</dbReference>
<organism evidence="8 9">
    <name type="scientific">Aquariibacter albus</name>
    <dbReference type="NCBI Taxonomy" id="2759899"/>
    <lineage>
        <taxon>Bacteria</taxon>
        <taxon>Pseudomonadati</taxon>
        <taxon>Pseudomonadota</taxon>
        <taxon>Betaproteobacteria</taxon>
        <taxon>Burkholderiales</taxon>
        <taxon>Sphaerotilaceae</taxon>
        <taxon>Aquariibacter</taxon>
    </lineage>
</organism>
<dbReference type="PANTHER" id="PTHR36985">
    <property type="entry name" value="TRANSLOCATION AND ASSEMBLY MODULE SUBUNIT TAMB"/>
    <property type="match status" value="1"/>
</dbReference>
<dbReference type="PANTHER" id="PTHR36985:SF1">
    <property type="entry name" value="TRANSLOCATION AND ASSEMBLY MODULE SUBUNIT TAMB"/>
    <property type="match status" value="1"/>
</dbReference>
<proteinExistence type="predicted"/>
<dbReference type="Pfam" id="PF04357">
    <property type="entry name" value="TamB"/>
    <property type="match status" value="1"/>
</dbReference>